<dbReference type="Proteomes" id="UP000824230">
    <property type="component" value="Unassembled WGS sequence"/>
</dbReference>
<proteinExistence type="predicted"/>
<dbReference type="EMBL" id="DXFG01000107">
    <property type="protein sequence ID" value="HIX37357.1"/>
    <property type="molecule type" value="Genomic_DNA"/>
</dbReference>
<comment type="caution">
    <text evidence="16">The sequence shown here is derived from an EMBL/GenBank/DDBJ whole genome shotgun (WGS) entry which is preliminary data.</text>
</comment>
<comment type="subcellular location">
    <subcellularLocation>
        <location evidence="1">Cytoplasm</location>
    </subcellularLocation>
</comment>
<dbReference type="InterPro" id="IPR016195">
    <property type="entry name" value="Pol/histidinol_Pase-like"/>
</dbReference>
<comment type="catalytic activity">
    <reaction evidence="8">
        <text>DNA(n) + a 2'-deoxyribonucleoside 5'-triphosphate = DNA(n+1) + diphosphate</text>
        <dbReference type="Rhea" id="RHEA:22508"/>
        <dbReference type="Rhea" id="RHEA-COMP:17339"/>
        <dbReference type="Rhea" id="RHEA-COMP:17340"/>
        <dbReference type="ChEBI" id="CHEBI:33019"/>
        <dbReference type="ChEBI" id="CHEBI:61560"/>
        <dbReference type="ChEBI" id="CHEBI:173112"/>
        <dbReference type="EC" id="2.7.7.7"/>
    </reaction>
</comment>
<dbReference type="InterPro" id="IPR004805">
    <property type="entry name" value="DnaE2/DnaE/PolC"/>
</dbReference>
<evidence type="ECO:0000256" key="1">
    <source>
        <dbReference type="ARBA" id="ARBA00004496"/>
    </source>
</evidence>
<feature type="domain" description="Bacterial DNA polymerase III alpha subunit NTPase" evidence="13">
    <location>
        <begin position="361"/>
        <end position="621"/>
    </location>
</feature>
<feature type="domain" description="DNA polymerase III alpha subunit finger" evidence="15">
    <location>
        <begin position="625"/>
        <end position="783"/>
    </location>
</feature>
<evidence type="ECO:0000256" key="7">
    <source>
        <dbReference type="ARBA" id="ARBA00025611"/>
    </source>
</evidence>
<dbReference type="GO" id="GO:0008408">
    <property type="term" value="F:3'-5' exonuclease activity"/>
    <property type="evidence" value="ECO:0007669"/>
    <property type="project" value="InterPro"/>
</dbReference>
<dbReference type="Pfam" id="PF14579">
    <property type="entry name" value="HHH_6"/>
    <property type="match status" value="1"/>
</dbReference>
<evidence type="ECO:0000256" key="2">
    <source>
        <dbReference type="ARBA" id="ARBA00012417"/>
    </source>
</evidence>
<evidence type="ECO:0000259" key="13">
    <source>
        <dbReference type="Pfam" id="PF07733"/>
    </source>
</evidence>
<feature type="coiled-coil region" evidence="9">
    <location>
        <begin position="184"/>
        <end position="214"/>
    </location>
</feature>
<feature type="domain" description="OB" evidence="11">
    <location>
        <begin position="1035"/>
        <end position="1100"/>
    </location>
</feature>
<dbReference type="PANTHER" id="PTHR32294:SF0">
    <property type="entry name" value="DNA POLYMERASE III SUBUNIT ALPHA"/>
    <property type="match status" value="1"/>
</dbReference>
<evidence type="ECO:0000256" key="10">
    <source>
        <dbReference type="SAM" id="MobiDB-lite"/>
    </source>
</evidence>
<dbReference type="CDD" id="cd04485">
    <property type="entry name" value="DnaE_OBF"/>
    <property type="match status" value="1"/>
</dbReference>
<evidence type="ECO:0000259" key="12">
    <source>
        <dbReference type="Pfam" id="PF02811"/>
    </source>
</evidence>
<evidence type="ECO:0000259" key="11">
    <source>
        <dbReference type="Pfam" id="PF01336"/>
    </source>
</evidence>
<evidence type="ECO:0000256" key="8">
    <source>
        <dbReference type="ARBA" id="ARBA00049244"/>
    </source>
</evidence>
<evidence type="ECO:0000313" key="17">
    <source>
        <dbReference type="Proteomes" id="UP000824230"/>
    </source>
</evidence>
<reference evidence="16" key="2">
    <citation type="submission" date="2021-04" db="EMBL/GenBank/DDBJ databases">
        <authorList>
            <person name="Gilroy R."/>
        </authorList>
    </citation>
    <scope>NUCLEOTIDE SEQUENCE</scope>
    <source>
        <strain evidence="16">ChiHjej12B11-1927</strain>
    </source>
</reference>
<dbReference type="NCBIfam" id="TIGR00594">
    <property type="entry name" value="polc"/>
    <property type="match status" value="1"/>
</dbReference>
<dbReference type="EC" id="2.7.7.7" evidence="2"/>
<dbReference type="GO" id="GO:0003676">
    <property type="term" value="F:nucleic acid binding"/>
    <property type="evidence" value="ECO:0007669"/>
    <property type="project" value="InterPro"/>
</dbReference>
<dbReference type="Gene3D" id="1.10.150.870">
    <property type="match status" value="1"/>
</dbReference>
<accession>A0A9D2AMY3</accession>
<dbReference type="InterPro" id="IPR004365">
    <property type="entry name" value="NA-bd_OB_tRNA"/>
</dbReference>
<dbReference type="Pfam" id="PF02811">
    <property type="entry name" value="PHP"/>
    <property type="match status" value="1"/>
</dbReference>
<evidence type="ECO:0000256" key="9">
    <source>
        <dbReference type="SAM" id="Coils"/>
    </source>
</evidence>
<dbReference type="Gene3D" id="3.20.20.140">
    <property type="entry name" value="Metal-dependent hydrolases"/>
    <property type="match status" value="1"/>
</dbReference>
<feature type="region of interest" description="Disordered" evidence="10">
    <location>
        <begin position="271"/>
        <end position="299"/>
    </location>
</feature>
<comment type="function">
    <text evidence="7">DNA polymerase III is a complex, multichain enzyme responsible for most of the replicative synthesis in bacteria. This DNA polymerase also exhibits 3' to 5' exonuclease activity. The alpha chain is the DNA polymerase.</text>
</comment>
<evidence type="ECO:0000259" key="14">
    <source>
        <dbReference type="Pfam" id="PF14579"/>
    </source>
</evidence>
<evidence type="ECO:0000256" key="6">
    <source>
        <dbReference type="ARBA" id="ARBA00022932"/>
    </source>
</evidence>
<evidence type="ECO:0000259" key="15">
    <source>
        <dbReference type="Pfam" id="PF17657"/>
    </source>
</evidence>
<keyword evidence="5" id="KW-0235">DNA replication</keyword>
<keyword evidence="9" id="KW-0175">Coiled coil</keyword>
<gene>
    <name evidence="16" type="primary">dnaE</name>
    <name evidence="16" type="ORF">H9738_05740</name>
</gene>
<dbReference type="Pfam" id="PF07733">
    <property type="entry name" value="DNA_pol3_alpha"/>
    <property type="match status" value="1"/>
</dbReference>
<dbReference type="InterPro" id="IPR040982">
    <property type="entry name" value="DNA_pol3_finger"/>
</dbReference>
<dbReference type="InterPro" id="IPR029460">
    <property type="entry name" value="DNAPol_HHH"/>
</dbReference>
<dbReference type="InterPro" id="IPR011708">
    <property type="entry name" value="DNA_pol3_alpha_NTPase_dom"/>
</dbReference>
<sequence length="1203" mass="137931">MTLREMFQRAKDLSAKKIVLTEYQTMSSCIEAYDLMMEYQIPISVGTEIKVHWKEKQNELEGNMLLIPVDKKGYGIIGKILSEGSQGSEESSGSISGGILRKWLAPGSCGHLHVMVTTGGTDGILFNLLKTIPEAEELLVMVQREKKKLMQQNESSQLSDKERILQKNIDESSSTREKMQYRKAFRESKRLQKREEKYKKLEKEERRLLRFLEQKELVVRQAATFCDDMAELSGKENFYVELCCHGRPDEKDVLPLIVRAAGSHQLLSAEEARYSENSREDKRRQELLAGDRRGKQKGFQGDFSIRPMYNIIKQLGKILPGEVLSRCEEGRRKCCERSEVFSPPEATHYPAFPGEDGKTRLQSLVSAKKEERYPDCRGWTKKHEKRLQEEMNIITKMGFSDYFCIVEDLVGFIHDMEKKEQGRACYIGPGRGSAVGSLTAYILGITSIDPVKEELLFTRFLNPMRVTAPDIDLDIAPEIYERVMRYMREKYGEYAICAISTKMRMGALQALEYAGSVHEASGQLIQAMKNMVSETGNLKESEKLKQFAAKNKKAEKILGDAYLLEGRRSGTGQHPSGVVLSDTANISSRIPLMFNEHTGQWMTQFDMEEVERMGLLKLDLLKLRTLDVITETLRIIGKNVDLSRIPVMPEVFQRIFGQGETVGVFQLESDGMRRLLKEFQPTDMRDLTLLISIYRPGPLQYADEIIRSKREGRAKQYPSEKLNRILKDSYGYPVYQEEIMQIFHEIGGLSLEEADIVRRAIAKKDTELLETYRTRLVSGLIREGIARQQAQKIWSELLEFGKYSFNRSHAAAYAKLAYITAYLKCYYPRAYLCALFNHSEKDRIPILVSECRRDGIRVLPPDLALSEGRFLVTEDGNIRFGLCGIKGMSAAAVSKIEMERQQKPFSSMKDFLQRGYTDNKTTDLLILSGAMDGWTSNRKGLMAWYPTAYKYLQDLIREKELHGMSEKAILLQNRFLTSIQNVAGPSFSREELDTIEEKVLGCCLRSRLNKVYVRVSKKYPEIKRIAELSLGENRVFGTIQNLRILKRKRDGKEFAAFVFSDDESEVEAVCFADRYEKLAHLLKDGKICVIWGKIVESDQESLSREKLIVQDMLQLKTSYGAITISIPKVTECENLILFLKECRTEKGTAVFLRDRLTGHTYKVPFPVSEEVWRIPWNKDYFPFREEKEQKDKKAQSTIIKKAA</sequence>
<keyword evidence="6" id="KW-0239">DNA-directed DNA polymerase</keyword>
<evidence type="ECO:0000256" key="4">
    <source>
        <dbReference type="ARBA" id="ARBA00022695"/>
    </source>
</evidence>
<dbReference type="GO" id="GO:0003887">
    <property type="term" value="F:DNA-directed DNA polymerase activity"/>
    <property type="evidence" value="ECO:0007669"/>
    <property type="project" value="UniProtKB-KW"/>
</dbReference>
<protein>
    <recommendedName>
        <fullName evidence="2">DNA-directed DNA polymerase</fullName>
        <ecNumber evidence="2">2.7.7.7</ecNumber>
    </recommendedName>
</protein>
<dbReference type="Pfam" id="PF17657">
    <property type="entry name" value="DNA_pol3_finger"/>
    <property type="match status" value="1"/>
</dbReference>
<evidence type="ECO:0000256" key="3">
    <source>
        <dbReference type="ARBA" id="ARBA00022679"/>
    </source>
</evidence>
<dbReference type="SUPFAM" id="SSF89550">
    <property type="entry name" value="PHP domain-like"/>
    <property type="match status" value="1"/>
</dbReference>
<dbReference type="GO" id="GO:0005737">
    <property type="term" value="C:cytoplasm"/>
    <property type="evidence" value="ECO:0007669"/>
    <property type="project" value="UniProtKB-SubCell"/>
</dbReference>
<name>A0A9D2AMY3_9FIRM</name>
<dbReference type="PANTHER" id="PTHR32294">
    <property type="entry name" value="DNA POLYMERASE III SUBUNIT ALPHA"/>
    <property type="match status" value="1"/>
</dbReference>
<dbReference type="Pfam" id="PF01336">
    <property type="entry name" value="tRNA_anti-codon"/>
    <property type="match status" value="1"/>
</dbReference>
<feature type="domain" description="PHP" evidence="12">
    <location>
        <begin position="2"/>
        <end position="139"/>
    </location>
</feature>
<dbReference type="InterPro" id="IPR004013">
    <property type="entry name" value="PHP_dom"/>
</dbReference>
<reference evidence="16" key="1">
    <citation type="journal article" date="2021" name="PeerJ">
        <title>Extensive microbial diversity within the chicken gut microbiome revealed by metagenomics and culture.</title>
        <authorList>
            <person name="Gilroy R."/>
            <person name="Ravi A."/>
            <person name="Getino M."/>
            <person name="Pursley I."/>
            <person name="Horton D.L."/>
            <person name="Alikhan N.F."/>
            <person name="Baker D."/>
            <person name="Gharbi K."/>
            <person name="Hall N."/>
            <person name="Watson M."/>
            <person name="Adriaenssens E.M."/>
            <person name="Foster-Nyarko E."/>
            <person name="Jarju S."/>
            <person name="Secka A."/>
            <person name="Antonio M."/>
            <person name="Oren A."/>
            <person name="Chaudhuri R.R."/>
            <person name="La Ragione R."/>
            <person name="Hildebrand F."/>
            <person name="Pallen M.J."/>
        </authorList>
    </citation>
    <scope>NUCLEOTIDE SEQUENCE</scope>
    <source>
        <strain evidence="16">ChiHjej12B11-1927</strain>
    </source>
</reference>
<organism evidence="16 17">
    <name type="scientific">Candidatus Blautia pullistercoris</name>
    <dbReference type="NCBI Taxonomy" id="2838499"/>
    <lineage>
        <taxon>Bacteria</taxon>
        <taxon>Bacillati</taxon>
        <taxon>Bacillota</taxon>
        <taxon>Clostridia</taxon>
        <taxon>Lachnospirales</taxon>
        <taxon>Lachnospiraceae</taxon>
        <taxon>Blautia</taxon>
    </lineage>
</organism>
<feature type="compositionally biased region" description="Basic and acidic residues" evidence="10">
    <location>
        <begin position="271"/>
        <end position="293"/>
    </location>
</feature>
<dbReference type="GO" id="GO:0006260">
    <property type="term" value="P:DNA replication"/>
    <property type="evidence" value="ECO:0007669"/>
    <property type="project" value="UniProtKB-KW"/>
</dbReference>
<evidence type="ECO:0000313" key="16">
    <source>
        <dbReference type="EMBL" id="HIX37357.1"/>
    </source>
</evidence>
<dbReference type="AlphaFoldDB" id="A0A9D2AMY3"/>
<feature type="domain" description="DNA polymerase helix-hairpin-helix motif" evidence="14">
    <location>
        <begin position="855"/>
        <end position="940"/>
    </location>
</feature>
<keyword evidence="4 16" id="KW-0548">Nucleotidyltransferase</keyword>
<keyword evidence="3 16" id="KW-0808">Transferase</keyword>
<evidence type="ECO:0000256" key="5">
    <source>
        <dbReference type="ARBA" id="ARBA00022705"/>
    </source>
</evidence>